<dbReference type="PANTHER" id="PTHR33908">
    <property type="entry name" value="MANNOSYLTRANSFERASE YKCB-RELATED"/>
    <property type="match status" value="1"/>
</dbReference>
<feature type="transmembrane region" description="Helical" evidence="8">
    <location>
        <begin position="288"/>
        <end position="307"/>
    </location>
</feature>
<organism evidence="10 11">
    <name type="scientific">Algoriphagus taiwanensis</name>
    <dbReference type="NCBI Taxonomy" id="1445656"/>
    <lineage>
        <taxon>Bacteria</taxon>
        <taxon>Pseudomonadati</taxon>
        <taxon>Bacteroidota</taxon>
        <taxon>Cytophagia</taxon>
        <taxon>Cytophagales</taxon>
        <taxon>Cyclobacteriaceae</taxon>
        <taxon>Algoriphagus</taxon>
    </lineage>
</organism>
<feature type="transmembrane region" description="Helical" evidence="8">
    <location>
        <begin position="147"/>
        <end position="177"/>
    </location>
</feature>
<keyword evidence="7 8" id="KW-0472">Membrane</keyword>
<keyword evidence="6 8" id="KW-1133">Transmembrane helix</keyword>
<feature type="domain" description="Glycosyltransferase RgtA/B/C/D-like" evidence="9">
    <location>
        <begin position="50"/>
        <end position="206"/>
    </location>
</feature>
<comment type="subcellular location">
    <subcellularLocation>
        <location evidence="1">Cell membrane</location>
        <topology evidence="1">Multi-pass membrane protein</topology>
    </subcellularLocation>
</comment>
<dbReference type="Proteomes" id="UP001307705">
    <property type="component" value="Unassembled WGS sequence"/>
</dbReference>
<protein>
    <submittedName>
        <fullName evidence="10">Glycosyltransferase family 39 protein</fullName>
    </submittedName>
</protein>
<evidence type="ECO:0000256" key="3">
    <source>
        <dbReference type="ARBA" id="ARBA00022676"/>
    </source>
</evidence>
<evidence type="ECO:0000256" key="8">
    <source>
        <dbReference type="SAM" id="Phobius"/>
    </source>
</evidence>
<dbReference type="RefSeq" id="WP_338228473.1">
    <property type="nucleotide sequence ID" value="NZ_BTPE01000005.1"/>
</dbReference>
<comment type="caution">
    <text evidence="10">The sequence shown here is derived from an EMBL/GenBank/DDBJ whole genome shotgun (WGS) entry which is preliminary data.</text>
</comment>
<evidence type="ECO:0000256" key="5">
    <source>
        <dbReference type="ARBA" id="ARBA00022692"/>
    </source>
</evidence>
<evidence type="ECO:0000256" key="2">
    <source>
        <dbReference type="ARBA" id="ARBA00022475"/>
    </source>
</evidence>
<feature type="transmembrane region" description="Helical" evidence="8">
    <location>
        <begin position="189"/>
        <end position="208"/>
    </location>
</feature>
<keyword evidence="4" id="KW-0808">Transferase</keyword>
<evidence type="ECO:0000313" key="11">
    <source>
        <dbReference type="Proteomes" id="UP001307705"/>
    </source>
</evidence>
<evidence type="ECO:0000259" key="9">
    <source>
        <dbReference type="Pfam" id="PF13231"/>
    </source>
</evidence>
<evidence type="ECO:0000256" key="6">
    <source>
        <dbReference type="ARBA" id="ARBA00022989"/>
    </source>
</evidence>
<evidence type="ECO:0000256" key="7">
    <source>
        <dbReference type="ARBA" id="ARBA00023136"/>
    </source>
</evidence>
<keyword evidence="3" id="KW-0328">Glycosyltransferase</keyword>
<name>A0ABQ6Q0E7_9BACT</name>
<keyword evidence="2" id="KW-1003">Cell membrane</keyword>
<keyword evidence="11" id="KW-1185">Reference proteome</keyword>
<keyword evidence="5 8" id="KW-0812">Transmembrane</keyword>
<evidence type="ECO:0000313" key="10">
    <source>
        <dbReference type="EMBL" id="GMQ33665.1"/>
    </source>
</evidence>
<feature type="transmembrane region" description="Helical" evidence="8">
    <location>
        <begin position="97"/>
        <end position="117"/>
    </location>
</feature>
<dbReference type="Pfam" id="PF13231">
    <property type="entry name" value="PMT_2"/>
    <property type="match status" value="1"/>
</dbReference>
<dbReference type="EMBL" id="BTPE01000005">
    <property type="protein sequence ID" value="GMQ33665.1"/>
    <property type="molecule type" value="Genomic_DNA"/>
</dbReference>
<feature type="transmembrane region" description="Helical" evidence="8">
    <location>
        <begin position="240"/>
        <end position="258"/>
    </location>
</feature>
<accession>A0ABQ6Q0E7</accession>
<dbReference type="PANTHER" id="PTHR33908:SF11">
    <property type="entry name" value="MEMBRANE PROTEIN"/>
    <property type="match status" value="1"/>
</dbReference>
<feature type="transmembrane region" description="Helical" evidence="8">
    <location>
        <begin position="319"/>
        <end position="339"/>
    </location>
</feature>
<dbReference type="InterPro" id="IPR050297">
    <property type="entry name" value="LipidA_mod_glycosyltrf_83"/>
</dbReference>
<proteinExistence type="predicted"/>
<evidence type="ECO:0000256" key="1">
    <source>
        <dbReference type="ARBA" id="ARBA00004651"/>
    </source>
</evidence>
<feature type="transmembrane region" description="Helical" evidence="8">
    <location>
        <begin position="265"/>
        <end position="282"/>
    </location>
</feature>
<dbReference type="InterPro" id="IPR038731">
    <property type="entry name" value="RgtA/B/C-like"/>
</dbReference>
<evidence type="ECO:0000256" key="4">
    <source>
        <dbReference type="ARBA" id="ARBA00022679"/>
    </source>
</evidence>
<reference evidence="10 11" key="1">
    <citation type="submission" date="2023-08" db="EMBL/GenBank/DDBJ databases">
        <title>Draft genome sequence of Algoriphagus taiwanensis.</title>
        <authorList>
            <person name="Takatani N."/>
            <person name="Hosokawa M."/>
            <person name="Sawabe T."/>
        </authorList>
    </citation>
    <scope>NUCLEOTIDE SEQUENCE [LARGE SCALE GENOMIC DNA]</scope>
    <source>
        <strain evidence="10 11">JCM 19755</strain>
    </source>
</reference>
<gene>
    <name evidence="10" type="ORF">Ataiwa_19370</name>
</gene>
<sequence>MKKEPLLLLFFILAKLAIQYLAVHPDYDLQRDEFLHLDQAKHLAWGYLSVPPFTSWNSVLIQWLGGGEFWVRFFPALYGVLTLVLAWDLVKRLGGGLFAQSLAAIFLLCSAMIRVNILYQPNAMDILCWTWVFYSLIRWEASQRPKWLYLMGMAFGMGMLNKYSIAFLGLGILLSLLLMKPKIFKIKHLYGGLGLAFLLFLPNLLWQITHGFPVLTHMRLLQQYQLVNNSAVGFLAEQALFIYPSLLLILPGLIGLLISDWGKPYRWVLLSAGVTLAILAFFQAKGYYALGLYPTLLALSAFSLEMMSRNGWIRKLRPVALALPILLFLPAFNLIHPTVGPEKILISPPNYAKLGLNRWEDGKEYPLPQDFADMLGWSELGSLVDQAVAQIKEPGRVLVLCGNYGEAGAINFYSKTPGLEAFTMNADYLYWFDLEEPIRHLILVRVAEEPLTEQEKGFFESYTEIGHVSHPLARESGTTVYLLQGAKGDVNSVLKAEIREEKRGWEGDTP</sequence>
<feature type="transmembrane region" description="Helical" evidence="8">
    <location>
        <begin position="69"/>
        <end position="90"/>
    </location>
</feature>